<dbReference type="EC" id="3.4.24.-" evidence="4"/>
<protein>
    <submittedName>
        <fullName evidence="4">M23 family metallopeptidase</fullName>
        <ecNumber evidence="4">3.4.24.-</ecNumber>
    </submittedName>
</protein>
<comment type="caution">
    <text evidence="4">The sequence shown here is derived from an EMBL/GenBank/DDBJ whole genome shotgun (WGS) entry which is preliminary data.</text>
</comment>
<proteinExistence type="predicted"/>
<dbReference type="Pfam" id="PF01551">
    <property type="entry name" value="Peptidase_M23"/>
    <property type="match status" value="1"/>
</dbReference>
<dbReference type="RefSeq" id="WP_380254178.1">
    <property type="nucleotide sequence ID" value="NZ_JBHUII010000011.1"/>
</dbReference>
<gene>
    <name evidence="4" type="ORF">ACFSKO_17910</name>
</gene>
<reference evidence="5" key="1">
    <citation type="journal article" date="2019" name="Int. J. Syst. Evol. Microbiol.">
        <title>The Global Catalogue of Microorganisms (GCM) 10K type strain sequencing project: providing services to taxonomists for standard genome sequencing and annotation.</title>
        <authorList>
            <consortium name="The Broad Institute Genomics Platform"/>
            <consortium name="The Broad Institute Genome Sequencing Center for Infectious Disease"/>
            <person name="Wu L."/>
            <person name="Ma J."/>
        </authorList>
    </citation>
    <scope>NUCLEOTIDE SEQUENCE [LARGE SCALE GENOMIC DNA]</scope>
    <source>
        <strain evidence="5">CGMCC 4.7192</strain>
    </source>
</reference>
<keyword evidence="1 2" id="KW-0732">Signal</keyword>
<name>A0ABW5BPI2_9PROT</name>
<evidence type="ECO:0000313" key="4">
    <source>
        <dbReference type="EMBL" id="MFD2207499.1"/>
    </source>
</evidence>
<dbReference type="GO" id="GO:0016787">
    <property type="term" value="F:hydrolase activity"/>
    <property type="evidence" value="ECO:0007669"/>
    <property type="project" value="UniProtKB-KW"/>
</dbReference>
<dbReference type="EMBL" id="JBHUII010000011">
    <property type="protein sequence ID" value="MFD2207499.1"/>
    <property type="molecule type" value="Genomic_DNA"/>
</dbReference>
<feature type="signal peptide" evidence="2">
    <location>
        <begin position="1"/>
        <end position="23"/>
    </location>
</feature>
<evidence type="ECO:0000256" key="2">
    <source>
        <dbReference type="SAM" id="SignalP"/>
    </source>
</evidence>
<keyword evidence="5" id="KW-1185">Reference proteome</keyword>
<organism evidence="4 5">
    <name type="scientific">Kiloniella antarctica</name>
    <dbReference type="NCBI Taxonomy" id="1550907"/>
    <lineage>
        <taxon>Bacteria</taxon>
        <taxon>Pseudomonadati</taxon>
        <taxon>Pseudomonadota</taxon>
        <taxon>Alphaproteobacteria</taxon>
        <taxon>Rhodospirillales</taxon>
        <taxon>Kiloniellaceae</taxon>
        <taxon>Kiloniella</taxon>
    </lineage>
</organism>
<feature type="domain" description="M23ase beta-sheet core" evidence="3">
    <location>
        <begin position="69"/>
        <end position="187"/>
    </location>
</feature>
<evidence type="ECO:0000256" key="1">
    <source>
        <dbReference type="ARBA" id="ARBA00022729"/>
    </source>
</evidence>
<feature type="chain" id="PRO_5046833705" evidence="2">
    <location>
        <begin position="24"/>
        <end position="338"/>
    </location>
</feature>
<dbReference type="CDD" id="cd12797">
    <property type="entry name" value="M23_peptidase"/>
    <property type="match status" value="1"/>
</dbReference>
<dbReference type="PANTHER" id="PTHR21666">
    <property type="entry name" value="PEPTIDASE-RELATED"/>
    <property type="match status" value="1"/>
</dbReference>
<evidence type="ECO:0000313" key="5">
    <source>
        <dbReference type="Proteomes" id="UP001597294"/>
    </source>
</evidence>
<dbReference type="PANTHER" id="PTHR21666:SF289">
    <property type="entry name" value="L-ALA--D-GLU ENDOPEPTIDASE"/>
    <property type="match status" value="1"/>
</dbReference>
<keyword evidence="4" id="KW-0378">Hydrolase</keyword>
<evidence type="ECO:0000259" key="3">
    <source>
        <dbReference type="Pfam" id="PF01551"/>
    </source>
</evidence>
<sequence length="338" mass="38055">MYGIFHALCFVGALILSIAFAQADELDIPEFSIPLRCDFPNDCVVQNYMDVRPGPGVRDFRCGTLSYERHKGTDFRVLNYPLFSQGVKVLAAADGTVLRVKEGQEDGAYIREEGKLTPRTEEGNSVVVQHKGGWQTLYEHLRKRSITVKVGDAVQVGDALGVVGLSGKSEFTHLHFEIMHGYNSYDPFMGALAEGCLYRTSNSFWNALAQDKLKYIETGIVESGFSSEIPHQKQLPFSDERKRIALRQDAKLLIYWVEVFGVKIADRITLIYVDPAGKISKSQKVVKNNQASYFKYYGINRPEEGWLSGKYKGAVLLERIVEGKWQIVFSDNTDVTYP</sequence>
<dbReference type="Gene3D" id="2.70.70.10">
    <property type="entry name" value="Glucose Permease (Domain IIA)"/>
    <property type="match status" value="1"/>
</dbReference>
<accession>A0ABW5BPI2</accession>
<dbReference type="InterPro" id="IPR016047">
    <property type="entry name" value="M23ase_b-sheet_dom"/>
</dbReference>
<dbReference type="InterPro" id="IPR011055">
    <property type="entry name" value="Dup_hybrid_motif"/>
</dbReference>
<dbReference type="SUPFAM" id="SSF51261">
    <property type="entry name" value="Duplicated hybrid motif"/>
    <property type="match status" value="1"/>
</dbReference>
<dbReference type="Proteomes" id="UP001597294">
    <property type="component" value="Unassembled WGS sequence"/>
</dbReference>
<dbReference type="InterPro" id="IPR050570">
    <property type="entry name" value="Cell_wall_metabolism_enzyme"/>
</dbReference>